<keyword evidence="1" id="KW-0238">DNA-binding</keyword>
<dbReference type="InterPro" id="IPR001387">
    <property type="entry name" value="Cro/C1-type_HTH"/>
</dbReference>
<sequence>MELAEVFGAILRERRIHAELTQEQLAFEANIRRNYVSMLELGQHQPTLTMLFALATALKCSPAELLAEVERKLKKARRSKKKTPPAIKTRVNVPATQKTAPKVARKPTKASSKQVPTG</sequence>
<dbReference type="Pfam" id="PF01381">
    <property type="entry name" value="HTH_3"/>
    <property type="match status" value="1"/>
</dbReference>
<evidence type="ECO:0000256" key="1">
    <source>
        <dbReference type="ARBA" id="ARBA00023125"/>
    </source>
</evidence>
<dbReference type="Gene3D" id="1.10.260.40">
    <property type="entry name" value="lambda repressor-like DNA-binding domains"/>
    <property type="match status" value="1"/>
</dbReference>
<gene>
    <name evidence="4" type="ORF">LMG27177_05002</name>
</gene>
<accession>A0A6J5GKJ5</accession>
<reference evidence="4 5" key="1">
    <citation type="submission" date="2020-04" db="EMBL/GenBank/DDBJ databases">
        <authorList>
            <person name="De Canck E."/>
        </authorList>
    </citation>
    <scope>NUCLEOTIDE SEQUENCE [LARGE SCALE GENOMIC DNA]</scope>
    <source>
        <strain evidence="4 5">LMG 27177</strain>
    </source>
</reference>
<dbReference type="PANTHER" id="PTHR46797">
    <property type="entry name" value="HTH-TYPE TRANSCRIPTIONAL REGULATOR"/>
    <property type="match status" value="1"/>
</dbReference>
<evidence type="ECO:0000256" key="2">
    <source>
        <dbReference type="SAM" id="MobiDB-lite"/>
    </source>
</evidence>
<dbReference type="InterPro" id="IPR010982">
    <property type="entry name" value="Lambda_DNA-bd_dom_sf"/>
</dbReference>
<dbReference type="SMART" id="SM00530">
    <property type="entry name" value="HTH_XRE"/>
    <property type="match status" value="1"/>
</dbReference>
<organism evidence="4 5">
    <name type="scientific">Paraburkholderia fynbosensis</name>
    <dbReference type="NCBI Taxonomy" id="1200993"/>
    <lineage>
        <taxon>Bacteria</taxon>
        <taxon>Pseudomonadati</taxon>
        <taxon>Pseudomonadota</taxon>
        <taxon>Betaproteobacteria</taxon>
        <taxon>Burkholderiales</taxon>
        <taxon>Burkholderiaceae</taxon>
        <taxon>Paraburkholderia</taxon>
    </lineage>
</organism>
<dbReference type="PANTHER" id="PTHR46797:SF1">
    <property type="entry name" value="METHYLPHOSPHONATE SYNTHASE"/>
    <property type="match status" value="1"/>
</dbReference>
<feature type="domain" description="HTH cro/C1-type" evidence="3">
    <location>
        <begin position="11"/>
        <end position="65"/>
    </location>
</feature>
<dbReference type="Proteomes" id="UP000494252">
    <property type="component" value="Unassembled WGS sequence"/>
</dbReference>
<evidence type="ECO:0000313" key="5">
    <source>
        <dbReference type="Proteomes" id="UP000494252"/>
    </source>
</evidence>
<dbReference type="PROSITE" id="PS50943">
    <property type="entry name" value="HTH_CROC1"/>
    <property type="match status" value="1"/>
</dbReference>
<dbReference type="CDD" id="cd00093">
    <property type="entry name" value="HTH_XRE"/>
    <property type="match status" value="1"/>
</dbReference>
<dbReference type="GO" id="GO:0003677">
    <property type="term" value="F:DNA binding"/>
    <property type="evidence" value="ECO:0007669"/>
    <property type="project" value="UniProtKB-KW"/>
</dbReference>
<feature type="region of interest" description="Disordered" evidence="2">
    <location>
        <begin position="75"/>
        <end position="118"/>
    </location>
</feature>
<dbReference type="GO" id="GO:0003700">
    <property type="term" value="F:DNA-binding transcription factor activity"/>
    <property type="evidence" value="ECO:0007669"/>
    <property type="project" value="TreeGrafter"/>
</dbReference>
<dbReference type="SUPFAM" id="SSF47413">
    <property type="entry name" value="lambda repressor-like DNA-binding domains"/>
    <property type="match status" value="1"/>
</dbReference>
<evidence type="ECO:0000259" key="3">
    <source>
        <dbReference type="PROSITE" id="PS50943"/>
    </source>
</evidence>
<dbReference type="RefSeq" id="WP_246291146.1">
    <property type="nucleotide sequence ID" value="NZ_CADIKI010000016.1"/>
</dbReference>
<protein>
    <recommendedName>
        <fullName evidence="3">HTH cro/C1-type domain-containing protein</fullName>
    </recommendedName>
</protein>
<feature type="compositionally biased region" description="Polar residues" evidence="2">
    <location>
        <begin position="109"/>
        <end position="118"/>
    </location>
</feature>
<keyword evidence="5" id="KW-1185">Reference proteome</keyword>
<dbReference type="InterPro" id="IPR050807">
    <property type="entry name" value="TransReg_Diox_bact_type"/>
</dbReference>
<evidence type="ECO:0000313" key="4">
    <source>
        <dbReference type="EMBL" id="CAB3801223.1"/>
    </source>
</evidence>
<dbReference type="EMBL" id="CADIKI010000016">
    <property type="protein sequence ID" value="CAB3801223.1"/>
    <property type="molecule type" value="Genomic_DNA"/>
</dbReference>
<name>A0A6J5GKJ5_9BURK</name>
<dbReference type="GO" id="GO:0005829">
    <property type="term" value="C:cytosol"/>
    <property type="evidence" value="ECO:0007669"/>
    <property type="project" value="TreeGrafter"/>
</dbReference>
<proteinExistence type="predicted"/>
<dbReference type="AlphaFoldDB" id="A0A6J5GKJ5"/>